<reference evidence="2 3" key="1">
    <citation type="journal article" date="2020" name="Nature">
        <title>Six reference-quality genomes reveal evolution of bat adaptations.</title>
        <authorList>
            <person name="Jebb D."/>
            <person name="Huang Z."/>
            <person name="Pippel M."/>
            <person name="Hughes G.M."/>
            <person name="Lavrichenko K."/>
            <person name="Devanna P."/>
            <person name="Winkler S."/>
            <person name="Jermiin L.S."/>
            <person name="Skirmuntt E.C."/>
            <person name="Katzourakis A."/>
            <person name="Burkitt-Gray L."/>
            <person name="Ray D.A."/>
            <person name="Sullivan K.A.M."/>
            <person name="Roscito J.G."/>
            <person name="Kirilenko B.M."/>
            <person name="Davalos L.M."/>
            <person name="Corthals A.P."/>
            <person name="Power M.L."/>
            <person name="Jones G."/>
            <person name="Ransome R.D."/>
            <person name="Dechmann D.K.N."/>
            <person name="Locatelli A.G."/>
            <person name="Puechmaille S.J."/>
            <person name="Fedrigo O."/>
            <person name="Jarvis E.D."/>
            <person name="Hiller M."/>
            <person name="Vernes S.C."/>
            <person name="Myers E.W."/>
            <person name="Teeling E.C."/>
        </authorList>
    </citation>
    <scope>NUCLEOTIDE SEQUENCE [LARGE SCALE GENOMIC DNA]</scope>
    <source>
        <strain evidence="2">MPipKuh1</strain>
        <tissue evidence="2">Flight muscle</tissue>
    </source>
</reference>
<protein>
    <submittedName>
        <fullName evidence="2">Uncharacterized protein</fullName>
    </submittedName>
</protein>
<gene>
    <name evidence="2" type="ORF">mPipKuh1_009204</name>
</gene>
<feature type="transmembrane region" description="Helical" evidence="1">
    <location>
        <begin position="38"/>
        <end position="57"/>
    </location>
</feature>
<organism evidence="2 3">
    <name type="scientific">Pipistrellus kuhlii</name>
    <name type="common">Kuhl's pipistrelle</name>
    <dbReference type="NCBI Taxonomy" id="59472"/>
    <lineage>
        <taxon>Eukaryota</taxon>
        <taxon>Metazoa</taxon>
        <taxon>Chordata</taxon>
        <taxon>Craniata</taxon>
        <taxon>Vertebrata</taxon>
        <taxon>Euteleostomi</taxon>
        <taxon>Mammalia</taxon>
        <taxon>Eutheria</taxon>
        <taxon>Laurasiatheria</taxon>
        <taxon>Chiroptera</taxon>
        <taxon>Yangochiroptera</taxon>
        <taxon>Vespertilionidae</taxon>
        <taxon>Pipistrellus</taxon>
    </lineage>
</organism>
<dbReference type="Proteomes" id="UP000558488">
    <property type="component" value="Unassembled WGS sequence"/>
</dbReference>
<keyword evidence="1" id="KW-1133">Transmembrane helix</keyword>
<evidence type="ECO:0000313" key="2">
    <source>
        <dbReference type="EMBL" id="KAF6305313.1"/>
    </source>
</evidence>
<name>A0A7J7TXJ4_PIPKU</name>
<evidence type="ECO:0000313" key="3">
    <source>
        <dbReference type="Proteomes" id="UP000558488"/>
    </source>
</evidence>
<comment type="caution">
    <text evidence="2">The sequence shown here is derived from an EMBL/GenBank/DDBJ whole genome shotgun (WGS) entry which is preliminary data.</text>
</comment>
<keyword evidence="1" id="KW-0812">Transmembrane</keyword>
<sequence>MALARAVASLCSHPEDIVQSMQTALGSWRTYMQARVALRWRATVPFALTLVLFFLTLPRSLCRRGGVCQGALGQRMSLGMPPATAAKVPKPETAHCRLTTAGGRFQKCVVSICANGGLLLWPPFSAGGPFNLTPSHCFLL</sequence>
<accession>A0A7J7TXJ4</accession>
<keyword evidence="3" id="KW-1185">Reference proteome</keyword>
<dbReference type="EMBL" id="JACAGB010000023">
    <property type="protein sequence ID" value="KAF6305313.1"/>
    <property type="molecule type" value="Genomic_DNA"/>
</dbReference>
<proteinExistence type="predicted"/>
<dbReference type="AlphaFoldDB" id="A0A7J7TXJ4"/>
<evidence type="ECO:0000256" key="1">
    <source>
        <dbReference type="SAM" id="Phobius"/>
    </source>
</evidence>
<keyword evidence="1" id="KW-0472">Membrane</keyword>